<feature type="coiled-coil region" evidence="2">
    <location>
        <begin position="386"/>
        <end position="413"/>
    </location>
</feature>
<evidence type="ECO:0000259" key="3">
    <source>
        <dbReference type="Pfam" id="PF12770"/>
    </source>
</evidence>
<keyword evidence="2" id="KW-0175">Coiled coil</keyword>
<dbReference type="RefSeq" id="WP_413268464.1">
    <property type="nucleotide sequence ID" value="NZ_JBHFNQ010000003.1"/>
</dbReference>
<dbReference type="SUPFAM" id="SSF48452">
    <property type="entry name" value="TPR-like"/>
    <property type="match status" value="4"/>
</dbReference>
<feature type="coiled-coil region" evidence="2">
    <location>
        <begin position="524"/>
        <end position="551"/>
    </location>
</feature>
<dbReference type="Pfam" id="PF13181">
    <property type="entry name" value="TPR_8"/>
    <property type="match status" value="1"/>
</dbReference>
<evidence type="ECO:0000313" key="5">
    <source>
        <dbReference type="Proteomes" id="UP001576774"/>
    </source>
</evidence>
<evidence type="ECO:0000256" key="1">
    <source>
        <dbReference type="PROSITE-ProRule" id="PRU00339"/>
    </source>
</evidence>
<accession>A0ABV4WXQ5</accession>
<organism evidence="4 5">
    <name type="scientific">Floridaenema aerugineum BLCC-F46</name>
    <dbReference type="NCBI Taxonomy" id="3153654"/>
    <lineage>
        <taxon>Bacteria</taxon>
        <taxon>Bacillati</taxon>
        <taxon>Cyanobacteriota</taxon>
        <taxon>Cyanophyceae</taxon>
        <taxon>Oscillatoriophycideae</taxon>
        <taxon>Aerosakkonematales</taxon>
        <taxon>Aerosakkonemataceae</taxon>
        <taxon>Floridanema</taxon>
        <taxon>Floridanema aerugineum</taxon>
    </lineage>
</organism>
<keyword evidence="1" id="KW-0802">TPR repeat</keyword>
<gene>
    <name evidence="4" type="ORF">ACE1CC_00230</name>
</gene>
<sequence length="1265" mass="144978">MEKQRRDAYFKLIENLLNAPVEKEKDVLIANVTLIDSGLLQVMEELAIQLELQANQNTAIWLRDWAVKLKSAMSSPLVDTPEVYRDFLLDVLDLVAKNQANPQVIFSFLKSNLDKLNHSLAQVLEIFGNDTLAQATPESARSVAITIANFSTIIQKFTLGDRATNIEIAITGYIIAAKFLTEFISPEEWASVQNNLGVAYGDRIKGERAENIEQAIRCYENALKVRSREMMAYDWAETQTNLGNAYSLRIKGERADNLEQAIVHYQKALQVYTRHEFPPTWAAVQNNLASAYLHRIRGNIADNLEACIIACEAALSVRTRDADPQAWAMSQNNLGSAYLNRIYGDRALNLERAIYYYETALQVRTYETLPIDWADTKINLAKTYSERIYGEKAENLERAIADYQEALSVHTREANPEKWAWIHSDLGNVYCERIKGDRVENFEKGIAAFQSALLIYTPYTFPEQWATTQIDLGRAYFHRVENNRTEEIELAISCYKAALSVFTREAFPHKWATIQLNLGAAYDLRKLGDNIQNIEDAIAASQAALQVYTRETFPLDWAKIQSNLGNAYCKRIKGKKAENLLLAMRYLQAGLEVYTREAYPQMWATLQMNLGTTYQEIGKTDAAITCFRSALEIFTPINFPLHSMVTGNHLGNTAFAVNKWEEAIEGYTVAIEASEIRRSWFRTDERRQKLMQQVFNINMKLVQTCINFGRLDKAIEYVERSRSRHLVDLIVSNDLYCAKEITPELQEHLQEYERLHKQIDRLYFTRHQNRDLIANNSLSHLLAEVEFSQYNRAAWESYNQNIKAWEEQKEQLFEKLRELDPVLVSQIQVDSPKFANIQQLITNQTTAILSFYSTYDDTYIFTVRQTKISCHICPGQGLETLHDRGIFDNWLLSYLATSDITKTETERKQLKATWLIQFNTFLVDLSQRLLLDDLISNHLQGIEEIVIIPCINLHYIPFAALPLADGQYLGDKFLIRYAPSCQILEFCQKRPKVETILSYGTVEDATEDLPCSSFEGDRIAQMYSIPSHLRLKGRREATVNNYRQLIEQVQGIINSHHAQSRIDKPLESKLQLGDGTITLGQLLTPGWRLPNLVDVFLSCCETNLGLMQITDDVLTISSGFLCAGARSVVSTLWAVDDLATALFSIFYHQYRQKGSCRPAALQQAQEELRSLSGETLAVVYQPQINLLLDEKFQQLDKARKEAKANRDRYPKDTPDYLKWDEEYKHQFKAGDRIRQTKNRLKAMSQEAFPFSHPFYWAAFTCSGLR</sequence>
<dbReference type="PROSITE" id="PS50005">
    <property type="entry name" value="TPR"/>
    <property type="match status" value="1"/>
</dbReference>
<evidence type="ECO:0000256" key="2">
    <source>
        <dbReference type="SAM" id="Coils"/>
    </source>
</evidence>
<dbReference type="Pfam" id="PF12770">
    <property type="entry name" value="CHAT"/>
    <property type="match status" value="1"/>
</dbReference>
<dbReference type="InterPro" id="IPR019734">
    <property type="entry name" value="TPR_rpt"/>
</dbReference>
<keyword evidence="5" id="KW-1185">Reference proteome</keyword>
<name>A0ABV4WXQ5_9CYAN</name>
<dbReference type="InterPro" id="IPR011990">
    <property type="entry name" value="TPR-like_helical_dom_sf"/>
</dbReference>
<dbReference type="PANTHER" id="PTHR10098:SF108">
    <property type="entry name" value="TETRATRICOPEPTIDE REPEAT PROTEIN 28"/>
    <property type="match status" value="1"/>
</dbReference>
<dbReference type="SMART" id="SM00028">
    <property type="entry name" value="TPR"/>
    <property type="match status" value="4"/>
</dbReference>
<dbReference type="EMBL" id="JBHFNQ010000003">
    <property type="protein sequence ID" value="MFB2875297.1"/>
    <property type="molecule type" value="Genomic_DNA"/>
</dbReference>
<comment type="caution">
    <text evidence="4">The sequence shown here is derived from an EMBL/GenBank/DDBJ whole genome shotgun (WGS) entry which is preliminary data.</text>
</comment>
<evidence type="ECO:0000313" key="4">
    <source>
        <dbReference type="EMBL" id="MFB2875297.1"/>
    </source>
</evidence>
<proteinExistence type="predicted"/>
<dbReference type="Proteomes" id="UP001576774">
    <property type="component" value="Unassembled WGS sequence"/>
</dbReference>
<dbReference type="Gene3D" id="1.25.40.10">
    <property type="entry name" value="Tetratricopeptide repeat domain"/>
    <property type="match status" value="4"/>
</dbReference>
<dbReference type="PANTHER" id="PTHR10098">
    <property type="entry name" value="RAPSYN-RELATED"/>
    <property type="match status" value="1"/>
</dbReference>
<dbReference type="Pfam" id="PF13374">
    <property type="entry name" value="TPR_10"/>
    <property type="match status" value="1"/>
</dbReference>
<feature type="domain" description="CHAT" evidence="3">
    <location>
        <begin position="929"/>
        <end position="1263"/>
    </location>
</feature>
<protein>
    <submittedName>
        <fullName evidence="4">CHAT domain-containing protein</fullName>
    </submittedName>
</protein>
<feature type="repeat" description="TPR" evidence="1">
    <location>
        <begin position="604"/>
        <end position="637"/>
    </location>
</feature>
<dbReference type="InterPro" id="IPR024983">
    <property type="entry name" value="CHAT_dom"/>
</dbReference>
<reference evidence="4 5" key="1">
    <citation type="submission" date="2024-09" db="EMBL/GenBank/DDBJ databases">
        <title>Floridaenema gen nov. (Aerosakkonemataceae, Aerosakkonematales ord. nov., Cyanobacteria) from benthic tropical and subtropical fresh waters, with the description of four new species.</title>
        <authorList>
            <person name="Moretto J.A."/>
            <person name="Berthold D.E."/>
            <person name="Lefler F.W."/>
            <person name="Huang I.-S."/>
            <person name="Laughinghouse H. IV."/>
        </authorList>
    </citation>
    <scope>NUCLEOTIDE SEQUENCE [LARGE SCALE GENOMIC DNA]</scope>
    <source>
        <strain evidence="4 5">BLCC-F46</strain>
    </source>
</reference>